<dbReference type="EMBL" id="JAGPNL010000007">
    <property type="protein sequence ID" value="MBQ0829434.1"/>
    <property type="molecule type" value="Genomic_DNA"/>
</dbReference>
<keyword evidence="2" id="KW-1185">Reference proteome</keyword>
<organism evidence="1 2">
    <name type="scientific">Streptomyces tagetis</name>
    <dbReference type="NCBI Taxonomy" id="2820809"/>
    <lineage>
        <taxon>Bacteria</taxon>
        <taxon>Bacillati</taxon>
        <taxon>Actinomycetota</taxon>
        <taxon>Actinomycetes</taxon>
        <taxon>Kitasatosporales</taxon>
        <taxon>Streptomycetaceae</taxon>
        <taxon>Streptomyces</taxon>
    </lineage>
</organism>
<comment type="caution">
    <text evidence="1">The sequence shown here is derived from an EMBL/GenBank/DDBJ whole genome shotgun (WGS) entry which is preliminary data.</text>
</comment>
<reference evidence="1" key="1">
    <citation type="submission" date="2021-04" db="EMBL/GenBank/DDBJ databases">
        <title>Genome seq and assembly of Streptomyces sp. RG38.</title>
        <authorList>
            <person name="Chhetri G."/>
        </authorList>
    </citation>
    <scope>NUCLEOTIDE SEQUENCE</scope>
    <source>
        <strain evidence="1">RG38</strain>
    </source>
</reference>
<proteinExistence type="predicted"/>
<evidence type="ECO:0000313" key="1">
    <source>
        <dbReference type="EMBL" id="MBQ0829434.1"/>
    </source>
</evidence>
<sequence>MLIIPKWEIHGIAGRLIASVTKKVRNISQIVRHTGSIGGWPQVNPSTV</sequence>
<dbReference type="AlphaFoldDB" id="A0A941AZZ7"/>
<gene>
    <name evidence="1" type="ORF">J5Y05_23510</name>
</gene>
<name>A0A941AZZ7_9ACTN</name>
<accession>A0A941AZZ7</accession>
<evidence type="ECO:0000313" key="2">
    <source>
        <dbReference type="Proteomes" id="UP000677875"/>
    </source>
</evidence>
<dbReference type="RefSeq" id="WP_210875046.1">
    <property type="nucleotide sequence ID" value="NZ_JAGPNL010000007.1"/>
</dbReference>
<dbReference type="Proteomes" id="UP000677875">
    <property type="component" value="Unassembled WGS sequence"/>
</dbReference>
<protein>
    <submittedName>
        <fullName evidence="1">Uncharacterized protein</fullName>
    </submittedName>
</protein>